<keyword evidence="6 9" id="KW-1133">Transmembrane helix</keyword>
<dbReference type="InterPro" id="IPR045863">
    <property type="entry name" value="CorA_TM1_TM2"/>
</dbReference>
<organism evidence="10 11">
    <name type="scientific">Dichotomopilus funicola</name>
    <dbReference type="NCBI Taxonomy" id="1934379"/>
    <lineage>
        <taxon>Eukaryota</taxon>
        <taxon>Fungi</taxon>
        <taxon>Dikarya</taxon>
        <taxon>Ascomycota</taxon>
        <taxon>Pezizomycotina</taxon>
        <taxon>Sordariomycetes</taxon>
        <taxon>Sordariomycetidae</taxon>
        <taxon>Sordariales</taxon>
        <taxon>Chaetomiaceae</taxon>
        <taxon>Dichotomopilus</taxon>
    </lineage>
</organism>
<dbReference type="Proteomes" id="UP001302676">
    <property type="component" value="Unassembled WGS sequence"/>
</dbReference>
<dbReference type="AlphaFoldDB" id="A0AAN6V8V2"/>
<comment type="similarity">
    <text evidence="2">Belongs to the CorA metal ion transporter (MIT) (TC 1.A.35) family.</text>
</comment>
<evidence type="ECO:0000256" key="2">
    <source>
        <dbReference type="ARBA" id="ARBA00009765"/>
    </source>
</evidence>
<feature type="region of interest" description="Disordered" evidence="8">
    <location>
        <begin position="131"/>
        <end position="154"/>
    </location>
</feature>
<dbReference type="InterPro" id="IPR002523">
    <property type="entry name" value="MgTranspt_CorA/ZnTranspt_ZntB"/>
</dbReference>
<keyword evidence="4" id="KW-1003">Cell membrane</keyword>
<sequence length="646" mass="71528">MPGEGSEGGTAPISRDFATTTTSSSPPQPQPQPPRPPPGPAPSPPTAQSPQDPSGSSSGEGDSHIHYASSLDPGLSRTAQSDSVIETTMRSLARSDTEAEAALSPGIRRRMTRAGTFKTVDDFEDFDFGPGWHPGAEPGVDPSKPDGGHASMPTLQAPCDITVVDFSQDHLSIQKLVNGTLAPFLERPAPEWSTCRWINVNGLSWDVIQTLGRSKNLHRLAIEDIMNTRNRTKAEWFPTHAFVVLTLQKLVRLYDSDSDDSDSDLESDDDARSRKSAFSRQSGKPVGKLLKRFRKAVRDKGYNEKEKHPKLAKHAVATSPGVYVKTQPTGFSDLADISQLRTLQRYQASPNDPRTKYMEKHSALASRHLAVACEQVSMFLTDDNCIISFFEQSAQDIEAPIIRRLQTNDTILRQSCDASMVGQAIIDGIIDLAIPVIACYGDVIGDIELEVLNRPNIGHTKSLYILISEMNKILLFINPITTLINALRDHQADVPSDAIMSHLLDPNHGVIISPMTYTYLGDVLDHCVLITDTLNQLKSSADGMIGLIFNTISAHQNESMRQLTIATIIFLPLTFLTGYFGQNFEPFTVLQEDISYFWKIAIPVTAVVIIALLWEGIYDYIRAVLQQRYILRLKSSRLKRRRRRPT</sequence>
<dbReference type="SUPFAM" id="SSF144083">
    <property type="entry name" value="Magnesium transport protein CorA, transmembrane region"/>
    <property type="match status" value="1"/>
</dbReference>
<dbReference type="Pfam" id="PF01544">
    <property type="entry name" value="CorA"/>
    <property type="match status" value="1"/>
</dbReference>
<comment type="caution">
    <text evidence="10">The sequence shown here is derived from an EMBL/GenBank/DDBJ whole genome shotgun (WGS) entry which is preliminary data.</text>
</comment>
<comment type="subcellular location">
    <subcellularLocation>
        <location evidence="1">Cell membrane</location>
        <topology evidence="1">Multi-pass membrane protein</topology>
    </subcellularLocation>
</comment>
<dbReference type="InterPro" id="IPR045861">
    <property type="entry name" value="CorA_cytoplasmic_dom"/>
</dbReference>
<name>A0AAN6V8V2_9PEZI</name>
<feature type="region of interest" description="Disordered" evidence="8">
    <location>
        <begin position="256"/>
        <end position="285"/>
    </location>
</feature>
<dbReference type="GeneID" id="87822086"/>
<evidence type="ECO:0000256" key="5">
    <source>
        <dbReference type="ARBA" id="ARBA00022692"/>
    </source>
</evidence>
<evidence type="ECO:0000256" key="1">
    <source>
        <dbReference type="ARBA" id="ARBA00004651"/>
    </source>
</evidence>
<evidence type="ECO:0000256" key="6">
    <source>
        <dbReference type="ARBA" id="ARBA00022989"/>
    </source>
</evidence>
<dbReference type="GO" id="GO:0050897">
    <property type="term" value="F:cobalt ion binding"/>
    <property type="evidence" value="ECO:0007669"/>
    <property type="project" value="TreeGrafter"/>
</dbReference>
<reference evidence="10" key="2">
    <citation type="submission" date="2023-05" db="EMBL/GenBank/DDBJ databases">
        <authorList>
            <consortium name="Lawrence Berkeley National Laboratory"/>
            <person name="Steindorff A."/>
            <person name="Hensen N."/>
            <person name="Bonometti L."/>
            <person name="Westerberg I."/>
            <person name="Brannstrom I.O."/>
            <person name="Guillou S."/>
            <person name="Cros-Aarteil S."/>
            <person name="Calhoun S."/>
            <person name="Haridas S."/>
            <person name="Kuo A."/>
            <person name="Mondo S."/>
            <person name="Pangilinan J."/>
            <person name="Riley R."/>
            <person name="Labutti K."/>
            <person name="Andreopoulos B."/>
            <person name="Lipzen A."/>
            <person name="Chen C."/>
            <person name="Yanf M."/>
            <person name="Daum C."/>
            <person name="Ng V."/>
            <person name="Clum A."/>
            <person name="Ohm R."/>
            <person name="Martin F."/>
            <person name="Silar P."/>
            <person name="Natvig D."/>
            <person name="Lalanne C."/>
            <person name="Gautier V."/>
            <person name="Ament-Velasquez S.L."/>
            <person name="Kruys A."/>
            <person name="Hutchinson M.I."/>
            <person name="Powell A.J."/>
            <person name="Barry K."/>
            <person name="Miller A.N."/>
            <person name="Grigoriev I.V."/>
            <person name="Debuchy R."/>
            <person name="Gladieux P."/>
            <person name="Thoren M.H."/>
            <person name="Johannesson H."/>
        </authorList>
    </citation>
    <scope>NUCLEOTIDE SEQUENCE</scope>
    <source>
        <strain evidence="10">CBS 141.50</strain>
    </source>
</reference>
<feature type="compositionally biased region" description="Pro residues" evidence="8">
    <location>
        <begin position="26"/>
        <end position="47"/>
    </location>
</feature>
<keyword evidence="5 9" id="KW-0812">Transmembrane</keyword>
<dbReference type="RefSeq" id="XP_062640248.1">
    <property type="nucleotide sequence ID" value="XM_062785473.1"/>
</dbReference>
<evidence type="ECO:0000256" key="8">
    <source>
        <dbReference type="SAM" id="MobiDB-lite"/>
    </source>
</evidence>
<gene>
    <name evidence="10" type="ORF">C8A04DRAFT_9416</name>
</gene>
<dbReference type="SUPFAM" id="SSF143865">
    <property type="entry name" value="CorA soluble domain-like"/>
    <property type="match status" value="1"/>
</dbReference>
<dbReference type="PANTHER" id="PTHR46494:SF1">
    <property type="entry name" value="CORA FAMILY METAL ION TRANSPORTER (EUROFUNG)"/>
    <property type="match status" value="1"/>
</dbReference>
<protein>
    <submittedName>
        <fullName evidence="10">Uncharacterized protein</fullName>
    </submittedName>
</protein>
<feature type="region of interest" description="Disordered" evidence="8">
    <location>
        <begin position="1"/>
        <end position="83"/>
    </location>
</feature>
<feature type="transmembrane region" description="Helical" evidence="9">
    <location>
        <begin position="600"/>
        <end position="621"/>
    </location>
</feature>
<keyword evidence="3" id="KW-0813">Transport</keyword>
<evidence type="ECO:0000313" key="10">
    <source>
        <dbReference type="EMBL" id="KAK4146877.1"/>
    </source>
</evidence>
<feature type="compositionally biased region" description="Acidic residues" evidence="8">
    <location>
        <begin position="256"/>
        <end position="269"/>
    </location>
</feature>
<dbReference type="GO" id="GO:0000287">
    <property type="term" value="F:magnesium ion binding"/>
    <property type="evidence" value="ECO:0007669"/>
    <property type="project" value="TreeGrafter"/>
</dbReference>
<reference evidence="10" key="1">
    <citation type="journal article" date="2023" name="Mol. Phylogenet. Evol.">
        <title>Genome-scale phylogeny and comparative genomics of the fungal order Sordariales.</title>
        <authorList>
            <person name="Hensen N."/>
            <person name="Bonometti L."/>
            <person name="Westerberg I."/>
            <person name="Brannstrom I.O."/>
            <person name="Guillou S."/>
            <person name="Cros-Aarteil S."/>
            <person name="Calhoun S."/>
            <person name="Haridas S."/>
            <person name="Kuo A."/>
            <person name="Mondo S."/>
            <person name="Pangilinan J."/>
            <person name="Riley R."/>
            <person name="LaButti K."/>
            <person name="Andreopoulos B."/>
            <person name="Lipzen A."/>
            <person name="Chen C."/>
            <person name="Yan M."/>
            <person name="Daum C."/>
            <person name="Ng V."/>
            <person name="Clum A."/>
            <person name="Steindorff A."/>
            <person name="Ohm R.A."/>
            <person name="Martin F."/>
            <person name="Silar P."/>
            <person name="Natvig D.O."/>
            <person name="Lalanne C."/>
            <person name="Gautier V."/>
            <person name="Ament-Velasquez S.L."/>
            <person name="Kruys A."/>
            <person name="Hutchinson M.I."/>
            <person name="Powell A.J."/>
            <person name="Barry K."/>
            <person name="Miller A.N."/>
            <person name="Grigoriev I.V."/>
            <person name="Debuchy R."/>
            <person name="Gladieux P."/>
            <person name="Hiltunen Thoren M."/>
            <person name="Johannesson H."/>
        </authorList>
    </citation>
    <scope>NUCLEOTIDE SEQUENCE</scope>
    <source>
        <strain evidence="10">CBS 141.50</strain>
    </source>
</reference>
<dbReference type="Gene3D" id="3.30.460.20">
    <property type="entry name" value="CorA soluble domain-like"/>
    <property type="match status" value="1"/>
</dbReference>
<dbReference type="EMBL" id="MU853558">
    <property type="protein sequence ID" value="KAK4146877.1"/>
    <property type="molecule type" value="Genomic_DNA"/>
</dbReference>
<keyword evidence="11" id="KW-1185">Reference proteome</keyword>
<evidence type="ECO:0000256" key="4">
    <source>
        <dbReference type="ARBA" id="ARBA00022475"/>
    </source>
</evidence>
<evidence type="ECO:0000256" key="9">
    <source>
        <dbReference type="SAM" id="Phobius"/>
    </source>
</evidence>
<proteinExistence type="inferred from homology"/>
<evidence type="ECO:0000313" key="11">
    <source>
        <dbReference type="Proteomes" id="UP001302676"/>
    </source>
</evidence>
<evidence type="ECO:0000256" key="3">
    <source>
        <dbReference type="ARBA" id="ARBA00022448"/>
    </source>
</evidence>
<dbReference type="Gene3D" id="1.20.58.340">
    <property type="entry name" value="Magnesium transport protein CorA, transmembrane region"/>
    <property type="match status" value="2"/>
</dbReference>
<dbReference type="GO" id="GO:0015087">
    <property type="term" value="F:cobalt ion transmembrane transporter activity"/>
    <property type="evidence" value="ECO:0007669"/>
    <property type="project" value="TreeGrafter"/>
</dbReference>
<accession>A0AAN6V8V2</accession>
<dbReference type="PANTHER" id="PTHR46494">
    <property type="entry name" value="CORA FAMILY METAL ION TRANSPORTER (EUROFUNG)"/>
    <property type="match status" value="1"/>
</dbReference>
<evidence type="ECO:0000256" key="7">
    <source>
        <dbReference type="ARBA" id="ARBA00023136"/>
    </source>
</evidence>
<feature type="compositionally biased region" description="Low complexity" evidence="8">
    <location>
        <begin position="48"/>
        <end position="60"/>
    </location>
</feature>
<dbReference type="GO" id="GO:0015095">
    <property type="term" value="F:magnesium ion transmembrane transporter activity"/>
    <property type="evidence" value="ECO:0007669"/>
    <property type="project" value="TreeGrafter"/>
</dbReference>
<keyword evidence="7 9" id="KW-0472">Membrane</keyword>
<dbReference type="GO" id="GO:0005886">
    <property type="term" value="C:plasma membrane"/>
    <property type="evidence" value="ECO:0007669"/>
    <property type="project" value="UniProtKB-SubCell"/>
</dbReference>